<sequence length="640" mass="73983">MKKIDPNLFLVRFTPVSTLSALLYSTVRVSELLQWNGELHFIRYCYNYFLTFQFPMFRLLCKSIVIGSSVRASPVHYFLENPSILSCLRYISSVNTDDNIKEHSFTVSYLMNKCGFSLKAALEVSKQVHFETPDKPDSVLTVFKNYGFSKSHILNLVMRRPALLLSKPNTTLLPKLEFFQSKGFSSPDVIKIISSYPWVFKYSLENQLVPAFDFLENSLQSDAVAIKAIKRFPRILNVTVENMARVVDVLLDNGVPEKNIALLIRSRPSIMVSNLGNLKKLIEKVTLMGFHPSKSQFVVAIRVLTSVTRSTWEKKLDVHRKWGLSEEEILEAFVKFPWFMSLSEAKIMAVMDLFVNKLGWESSYIAKNPTFSSYSLEKRLIPRALVLQFLVSKGLVEKSFRSLAFFNTPEDKFRQMFIDHHADSTQILKFYEEKLNLSSLTKHLPMLEFFQSKGFSSPDHVKVISSYPWILKRSLEDQIVPAFDFLGNLLQSDVVVIIAIKRSPRILNSNVENMAFSLFLQSCGEVHEQIHMGKEACCVYEVGFVRRGNSCIKFPWFMALSEEKIMALMDLFVHKLGWEAFYLPKTHQLHRMAWRKGLAEKNFRSLALFNTPSDEFRKMFIDHHSESTLILRFYEKKLNL</sequence>
<proteinExistence type="predicted"/>
<comment type="caution">
    <text evidence="1">The sequence shown here is derived from an EMBL/GenBank/DDBJ whole genome shotgun (WGS) entry which is preliminary data.</text>
</comment>
<keyword evidence="2" id="KW-1185">Reference proteome</keyword>
<organism evidence="1 2">
    <name type="scientific">Populus tomentosa</name>
    <name type="common">Chinese white poplar</name>
    <dbReference type="NCBI Taxonomy" id="118781"/>
    <lineage>
        <taxon>Eukaryota</taxon>
        <taxon>Viridiplantae</taxon>
        <taxon>Streptophyta</taxon>
        <taxon>Embryophyta</taxon>
        <taxon>Tracheophyta</taxon>
        <taxon>Spermatophyta</taxon>
        <taxon>Magnoliopsida</taxon>
        <taxon>eudicotyledons</taxon>
        <taxon>Gunneridae</taxon>
        <taxon>Pentapetalae</taxon>
        <taxon>rosids</taxon>
        <taxon>fabids</taxon>
        <taxon>Malpighiales</taxon>
        <taxon>Salicaceae</taxon>
        <taxon>Saliceae</taxon>
        <taxon>Populus</taxon>
    </lineage>
</organism>
<dbReference type="PANTHER" id="PTHR13068">
    <property type="entry name" value="CGI-12 PROTEIN-RELATED"/>
    <property type="match status" value="1"/>
</dbReference>
<protein>
    <recommendedName>
        <fullName evidence="3">Mitochondrial transcription termination factor family protein</fullName>
    </recommendedName>
</protein>
<dbReference type="GO" id="GO:0003676">
    <property type="term" value="F:nucleic acid binding"/>
    <property type="evidence" value="ECO:0007669"/>
    <property type="project" value="InterPro"/>
</dbReference>
<dbReference type="FunFam" id="1.25.70.10:FF:000001">
    <property type="entry name" value="Mitochondrial transcription termination factor-like"/>
    <property type="match status" value="1"/>
</dbReference>
<dbReference type="AlphaFoldDB" id="A0A8X7ZZ29"/>
<name>A0A8X7ZZ29_POPTO</name>
<dbReference type="OrthoDB" id="637682at2759"/>
<dbReference type="Proteomes" id="UP000886885">
    <property type="component" value="Chromosome 4A"/>
</dbReference>
<dbReference type="InterPro" id="IPR003690">
    <property type="entry name" value="MTERF"/>
</dbReference>
<dbReference type="Pfam" id="PF02536">
    <property type="entry name" value="mTERF"/>
    <property type="match status" value="3"/>
</dbReference>
<dbReference type="EMBL" id="JAAWWB010000007">
    <property type="protein sequence ID" value="KAG6778516.1"/>
    <property type="molecule type" value="Genomic_DNA"/>
</dbReference>
<reference evidence="1" key="1">
    <citation type="journal article" date="2020" name="bioRxiv">
        <title>Hybrid origin of Populus tomentosa Carr. identified through genome sequencing and phylogenomic analysis.</title>
        <authorList>
            <person name="An X."/>
            <person name="Gao K."/>
            <person name="Chen Z."/>
            <person name="Li J."/>
            <person name="Yang X."/>
            <person name="Yang X."/>
            <person name="Zhou J."/>
            <person name="Guo T."/>
            <person name="Zhao T."/>
            <person name="Huang S."/>
            <person name="Miao D."/>
            <person name="Khan W.U."/>
            <person name="Rao P."/>
            <person name="Ye M."/>
            <person name="Lei B."/>
            <person name="Liao W."/>
            <person name="Wang J."/>
            <person name="Ji L."/>
            <person name="Li Y."/>
            <person name="Guo B."/>
            <person name="Mustafa N.S."/>
            <person name="Li S."/>
            <person name="Yun Q."/>
            <person name="Keller S.R."/>
            <person name="Mao J."/>
            <person name="Zhang R."/>
            <person name="Strauss S.H."/>
        </authorList>
    </citation>
    <scope>NUCLEOTIDE SEQUENCE</scope>
    <source>
        <strain evidence="1">GM15</strain>
        <tissue evidence="1">Leaf</tissue>
    </source>
</reference>
<evidence type="ECO:0000313" key="2">
    <source>
        <dbReference type="Proteomes" id="UP000886885"/>
    </source>
</evidence>
<evidence type="ECO:0008006" key="3">
    <source>
        <dbReference type="Google" id="ProtNLM"/>
    </source>
</evidence>
<evidence type="ECO:0000313" key="1">
    <source>
        <dbReference type="EMBL" id="KAG6778516.1"/>
    </source>
</evidence>
<dbReference type="PANTHER" id="PTHR13068:SF233">
    <property type="entry name" value="MTERF FAMILY PROTEIN"/>
    <property type="match status" value="1"/>
</dbReference>
<accession>A0A8X7ZZ29</accession>
<gene>
    <name evidence="1" type="ORF">POTOM_014851</name>
</gene>
<dbReference type="SMART" id="SM00733">
    <property type="entry name" value="Mterf"/>
    <property type="match status" value="9"/>
</dbReference>